<keyword evidence="3" id="KW-1185">Reference proteome</keyword>
<dbReference type="PANTHER" id="PTHR33327:SF3">
    <property type="entry name" value="RNA-DIRECTED DNA POLYMERASE"/>
    <property type="match status" value="1"/>
</dbReference>
<accession>A0A8X6M2E9</accession>
<dbReference type="EMBL" id="BMAO01039171">
    <property type="protein sequence ID" value="GFR29517.1"/>
    <property type="molecule type" value="Genomic_DNA"/>
</dbReference>
<dbReference type="AlphaFoldDB" id="A0A8X6M2E9"/>
<feature type="domain" description="DUF7041" evidence="1">
    <location>
        <begin position="1"/>
        <end position="73"/>
    </location>
</feature>
<dbReference type="Proteomes" id="UP000887116">
    <property type="component" value="Unassembled WGS sequence"/>
</dbReference>
<evidence type="ECO:0000259" key="1">
    <source>
        <dbReference type="Pfam" id="PF23055"/>
    </source>
</evidence>
<dbReference type="Pfam" id="PF23055">
    <property type="entry name" value="DUF7041"/>
    <property type="match status" value="1"/>
</dbReference>
<protein>
    <submittedName>
        <fullName evidence="2">Retrovirus-related Pol polyprotein from transposon opus</fullName>
    </submittedName>
</protein>
<dbReference type="InterPro" id="IPR055469">
    <property type="entry name" value="DUF7041"/>
</dbReference>
<organism evidence="2 3">
    <name type="scientific">Trichonephila clavata</name>
    <name type="common">Joro spider</name>
    <name type="synonym">Nephila clavata</name>
    <dbReference type="NCBI Taxonomy" id="2740835"/>
    <lineage>
        <taxon>Eukaryota</taxon>
        <taxon>Metazoa</taxon>
        <taxon>Ecdysozoa</taxon>
        <taxon>Arthropoda</taxon>
        <taxon>Chelicerata</taxon>
        <taxon>Arachnida</taxon>
        <taxon>Araneae</taxon>
        <taxon>Araneomorphae</taxon>
        <taxon>Entelegynae</taxon>
        <taxon>Araneoidea</taxon>
        <taxon>Nephilidae</taxon>
        <taxon>Trichonephila</taxon>
    </lineage>
</organism>
<proteinExistence type="predicted"/>
<sequence>MCESTFALATPKPITESLTKYIYSYIVTPLPPVTVSLVCDVFMHPNATDPYAQRKNELINHSRESSQQEIRKLFWGEELLSRKPSELLHNMKRSSESLNVHDKLMMKLFLQRLPSSIQTILAAVLTSR</sequence>
<evidence type="ECO:0000313" key="2">
    <source>
        <dbReference type="EMBL" id="GFR29517.1"/>
    </source>
</evidence>
<reference evidence="2" key="1">
    <citation type="submission" date="2020-07" db="EMBL/GenBank/DDBJ databases">
        <title>Multicomponent nature underlies the extraordinary mechanical properties of spider dragline silk.</title>
        <authorList>
            <person name="Kono N."/>
            <person name="Nakamura H."/>
            <person name="Mori M."/>
            <person name="Yoshida Y."/>
            <person name="Ohtoshi R."/>
            <person name="Malay A.D."/>
            <person name="Moran D.A.P."/>
            <person name="Tomita M."/>
            <person name="Numata K."/>
            <person name="Arakawa K."/>
        </authorList>
    </citation>
    <scope>NUCLEOTIDE SEQUENCE</scope>
</reference>
<gene>
    <name evidence="2" type="primary">pol_4325</name>
    <name evidence="2" type="ORF">TNCT_739211</name>
</gene>
<name>A0A8X6M2E9_TRICU</name>
<comment type="caution">
    <text evidence="2">The sequence shown here is derived from an EMBL/GenBank/DDBJ whole genome shotgun (WGS) entry which is preliminary data.</text>
</comment>
<evidence type="ECO:0000313" key="3">
    <source>
        <dbReference type="Proteomes" id="UP000887116"/>
    </source>
</evidence>
<dbReference type="PANTHER" id="PTHR33327">
    <property type="entry name" value="ENDONUCLEASE"/>
    <property type="match status" value="1"/>
</dbReference>